<evidence type="ECO:0000256" key="14">
    <source>
        <dbReference type="SAM" id="Phobius"/>
    </source>
</evidence>
<evidence type="ECO:0000256" key="7">
    <source>
        <dbReference type="ARBA" id="ARBA00022692"/>
    </source>
</evidence>
<keyword evidence="7 14" id="KW-0812">Transmembrane</keyword>
<keyword evidence="18" id="KW-1185">Reference proteome</keyword>
<dbReference type="InterPro" id="IPR005467">
    <property type="entry name" value="His_kinase_dom"/>
</dbReference>
<dbReference type="SMART" id="SM00387">
    <property type="entry name" value="HATPase_c"/>
    <property type="match status" value="1"/>
</dbReference>
<dbReference type="PROSITE" id="PS50109">
    <property type="entry name" value="HIS_KIN"/>
    <property type="match status" value="1"/>
</dbReference>
<dbReference type="STRING" id="467210.HMPREF1866_02138"/>
<reference evidence="18" key="1">
    <citation type="submission" date="2016-01" db="EMBL/GenBank/DDBJ databases">
        <authorList>
            <person name="Mitreva M."/>
            <person name="Pepin K.H."/>
            <person name="Mihindukulasuriya K.A."/>
            <person name="Fulton R."/>
            <person name="Fronick C."/>
            <person name="O'Laughlin M."/>
            <person name="Miner T."/>
            <person name="Herter B."/>
            <person name="Rosa B.A."/>
            <person name="Cordes M."/>
            <person name="Tomlinson C."/>
            <person name="Wollam A."/>
            <person name="Palsikar V.B."/>
            <person name="Mardis E.R."/>
            <person name="Wilson R.K."/>
        </authorList>
    </citation>
    <scope>NUCLEOTIDE SEQUENCE [LARGE SCALE GENOMIC DNA]</scope>
    <source>
        <strain evidence="18">DNF00896</strain>
    </source>
</reference>
<dbReference type="SUPFAM" id="SSF47384">
    <property type="entry name" value="Homodimeric domain of signal transducing histidine kinase"/>
    <property type="match status" value="1"/>
</dbReference>
<dbReference type="InterPro" id="IPR050398">
    <property type="entry name" value="HssS/ArlS-like"/>
</dbReference>
<keyword evidence="4" id="KW-1003">Cell membrane</keyword>
<dbReference type="GO" id="GO:0005886">
    <property type="term" value="C:plasma membrane"/>
    <property type="evidence" value="ECO:0007669"/>
    <property type="project" value="UniProtKB-SubCell"/>
</dbReference>
<evidence type="ECO:0000256" key="5">
    <source>
        <dbReference type="ARBA" id="ARBA00022553"/>
    </source>
</evidence>
<dbReference type="Pfam" id="PF00512">
    <property type="entry name" value="HisKA"/>
    <property type="match status" value="1"/>
</dbReference>
<dbReference type="EC" id="2.7.13.3" evidence="3"/>
<dbReference type="GO" id="GO:0000155">
    <property type="term" value="F:phosphorelay sensor kinase activity"/>
    <property type="evidence" value="ECO:0007669"/>
    <property type="project" value="InterPro"/>
</dbReference>
<dbReference type="Pfam" id="PF00672">
    <property type="entry name" value="HAMP"/>
    <property type="match status" value="1"/>
</dbReference>
<dbReference type="SMART" id="SM00388">
    <property type="entry name" value="HisKA"/>
    <property type="match status" value="1"/>
</dbReference>
<dbReference type="InterPro" id="IPR004358">
    <property type="entry name" value="Sig_transdc_His_kin-like_C"/>
</dbReference>
<dbReference type="CDD" id="cd00082">
    <property type="entry name" value="HisKA"/>
    <property type="match status" value="1"/>
</dbReference>
<evidence type="ECO:0000256" key="8">
    <source>
        <dbReference type="ARBA" id="ARBA00022741"/>
    </source>
</evidence>
<name>A0A133ZJH2_9FIRM</name>
<keyword evidence="12" id="KW-0902">Two-component regulatory system</keyword>
<dbReference type="PROSITE" id="PS50885">
    <property type="entry name" value="HAMP"/>
    <property type="match status" value="1"/>
</dbReference>
<dbReference type="RefSeq" id="WP_060931774.1">
    <property type="nucleotide sequence ID" value="NZ_KQ959840.1"/>
</dbReference>
<feature type="transmembrane region" description="Helical" evidence="14">
    <location>
        <begin position="36"/>
        <end position="57"/>
    </location>
</feature>
<evidence type="ECO:0000313" key="17">
    <source>
        <dbReference type="EMBL" id="KXB55598.1"/>
    </source>
</evidence>
<evidence type="ECO:0000256" key="3">
    <source>
        <dbReference type="ARBA" id="ARBA00012438"/>
    </source>
</evidence>
<keyword evidence="11 14" id="KW-1133">Transmembrane helix</keyword>
<dbReference type="EMBL" id="LSDA01000111">
    <property type="protein sequence ID" value="KXB55598.1"/>
    <property type="molecule type" value="Genomic_DNA"/>
</dbReference>
<evidence type="ECO:0000256" key="2">
    <source>
        <dbReference type="ARBA" id="ARBA00004651"/>
    </source>
</evidence>
<dbReference type="GO" id="GO:0005524">
    <property type="term" value="F:ATP binding"/>
    <property type="evidence" value="ECO:0007669"/>
    <property type="project" value="UniProtKB-KW"/>
</dbReference>
<evidence type="ECO:0000256" key="13">
    <source>
        <dbReference type="ARBA" id="ARBA00023136"/>
    </source>
</evidence>
<dbReference type="PANTHER" id="PTHR45528">
    <property type="entry name" value="SENSOR HISTIDINE KINASE CPXA"/>
    <property type="match status" value="1"/>
</dbReference>
<keyword evidence="10" id="KW-0067">ATP-binding</keyword>
<proteinExistence type="predicted"/>
<keyword evidence="8" id="KW-0547">Nucleotide-binding</keyword>
<dbReference type="CDD" id="cd06225">
    <property type="entry name" value="HAMP"/>
    <property type="match status" value="1"/>
</dbReference>
<dbReference type="Gene3D" id="1.10.287.130">
    <property type="match status" value="1"/>
</dbReference>
<dbReference type="AlphaFoldDB" id="A0A133ZJH2"/>
<dbReference type="Gene3D" id="3.30.565.10">
    <property type="entry name" value="Histidine kinase-like ATPase, C-terminal domain"/>
    <property type="match status" value="1"/>
</dbReference>
<dbReference type="SUPFAM" id="SSF158472">
    <property type="entry name" value="HAMP domain-like"/>
    <property type="match status" value="1"/>
</dbReference>
<organism evidence="17 18">
    <name type="scientific">Lachnoanaerobaculum saburreum</name>
    <dbReference type="NCBI Taxonomy" id="467210"/>
    <lineage>
        <taxon>Bacteria</taxon>
        <taxon>Bacillati</taxon>
        <taxon>Bacillota</taxon>
        <taxon>Clostridia</taxon>
        <taxon>Lachnospirales</taxon>
        <taxon>Lachnospiraceae</taxon>
        <taxon>Lachnoanaerobaculum</taxon>
    </lineage>
</organism>
<dbReference type="CDD" id="cd00075">
    <property type="entry name" value="HATPase"/>
    <property type="match status" value="1"/>
</dbReference>
<feature type="domain" description="HAMP" evidence="16">
    <location>
        <begin position="58"/>
        <end position="110"/>
    </location>
</feature>
<comment type="catalytic activity">
    <reaction evidence="1">
        <text>ATP + protein L-histidine = ADP + protein N-phospho-L-histidine.</text>
        <dbReference type="EC" id="2.7.13.3"/>
    </reaction>
</comment>
<evidence type="ECO:0000256" key="9">
    <source>
        <dbReference type="ARBA" id="ARBA00022777"/>
    </source>
</evidence>
<dbReference type="InterPro" id="IPR003594">
    <property type="entry name" value="HATPase_dom"/>
</dbReference>
<sequence>MKIGSGLFSVVCLVIVVPSILLIYSINYETARDVDLWLTILACVIDVIAIVMWFWIYKRILVPLDKMRIATKKIADGNFDYELDERDFVEIPFLYNDFEKMRIKLKENEEEKILSENAARELVSNISHDLKTPLTAIRGYVEGILDGVASSPQKVRDYLTTIYNKTNDMTKLIDELLYYSRVSGNEFSYNFEKTNVKEFFDDYVKDLYLELDTIRINFSYSANVDADTVIDIDREQIKRALNNIVANAVKYMDKEDPEIHFRVKETMDAINIRISDNGRGIDEKDLPHIFERFYRSDASRNTKLGGSGIGLSIVKKVIENHEGSVVAISKSGVGTDIDIVLKK</sequence>
<feature type="transmembrane region" description="Helical" evidence="14">
    <location>
        <begin position="7"/>
        <end position="24"/>
    </location>
</feature>
<dbReference type="Pfam" id="PF02518">
    <property type="entry name" value="HATPase_c"/>
    <property type="match status" value="1"/>
</dbReference>
<feature type="domain" description="Histidine kinase" evidence="15">
    <location>
        <begin position="125"/>
        <end position="343"/>
    </location>
</feature>
<protein>
    <recommendedName>
        <fullName evidence="3">histidine kinase</fullName>
        <ecNumber evidence="3">2.7.13.3</ecNumber>
    </recommendedName>
</protein>
<dbReference type="InterPro" id="IPR003660">
    <property type="entry name" value="HAMP_dom"/>
</dbReference>
<keyword evidence="13 14" id="KW-0472">Membrane</keyword>
<dbReference type="OrthoDB" id="335833at2"/>
<evidence type="ECO:0000256" key="1">
    <source>
        <dbReference type="ARBA" id="ARBA00000085"/>
    </source>
</evidence>
<dbReference type="PANTHER" id="PTHR45528:SF1">
    <property type="entry name" value="SENSOR HISTIDINE KINASE CPXA"/>
    <property type="match status" value="1"/>
</dbReference>
<dbReference type="SUPFAM" id="SSF55874">
    <property type="entry name" value="ATPase domain of HSP90 chaperone/DNA topoisomerase II/histidine kinase"/>
    <property type="match status" value="1"/>
</dbReference>
<dbReference type="InterPro" id="IPR036890">
    <property type="entry name" value="HATPase_C_sf"/>
</dbReference>
<dbReference type="Gene3D" id="6.10.340.10">
    <property type="match status" value="1"/>
</dbReference>
<keyword evidence="9 17" id="KW-0418">Kinase</keyword>
<evidence type="ECO:0000256" key="11">
    <source>
        <dbReference type="ARBA" id="ARBA00022989"/>
    </source>
</evidence>
<comment type="subcellular location">
    <subcellularLocation>
        <location evidence="2">Cell membrane</location>
        <topology evidence="2">Multi-pass membrane protein</topology>
    </subcellularLocation>
</comment>
<keyword evidence="6" id="KW-0808">Transferase</keyword>
<gene>
    <name evidence="17" type="ORF">HMPREF1866_02138</name>
</gene>
<dbReference type="PRINTS" id="PR00344">
    <property type="entry name" value="BCTRLSENSOR"/>
</dbReference>
<evidence type="ECO:0000256" key="6">
    <source>
        <dbReference type="ARBA" id="ARBA00022679"/>
    </source>
</evidence>
<dbReference type="InterPro" id="IPR036097">
    <property type="entry name" value="HisK_dim/P_sf"/>
</dbReference>
<evidence type="ECO:0000313" key="18">
    <source>
        <dbReference type="Proteomes" id="UP000070394"/>
    </source>
</evidence>
<dbReference type="FunFam" id="1.10.287.130:FF:000001">
    <property type="entry name" value="Two-component sensor histidine kinase"/>
    <property type="match status" value="1"/>
</dbReference>
<dbReference type="Proteomes" id="UP000070394">
    <property type="component" value="Unassembled WGS sequence"/>
</dbReference>
<dbReference type="PATRIC" id="fig|467210.3.peg.2116"/>
<evidence type="ECO:0000259" key="16">
    <source>
        <dbReference type="PROSITE" id="PS50885"/>
    </source>
</evidence>
<evidence type="ECO:0000259" key="15">
    <source>
        <dbReference type="PROSITE" id="PS50109"/>
    </source>
</evidence>
<keyword evidence="5" id="KW-0597">Phosphoprotein</keyword>
<dbReference type="InterPro" id="IPR003661">
    <property type="entry name" value="HisK_dim/P_dom"/>
</dbReference>
<evidence type="ECO:0000256" key="4">
    <source>
        <dbReference type="ARBA" id="ARBA00022475"/>
    </source>
</evidence>
<evidence type="ECO:0000256" key="10">
    <source>
        <dbReference type="ARBA" id="ARBA00022840"/>
    </source>
</evidence>
<dbReference type="SMART" id="SM00304">
    <property type="entry name" value="HAMP"/>
    <property type="match status" value="1"/>
</dbReference>
<evidence type="ECO:0000256" key="12">
    <source>
        <dbReference type="ARBA" id="ARBA00023012"/>
    </source>
</evidence>
<comment type="caution">
    <text evidence="17">The sequence shown here is derived from an EMBL/GenBank/DDBJ whole genome shotgun (WGS) entry which is preliminary data.</text>
</comment>
<dbReference type="FunFam" id="3.30.565.10:FF:000006">
    <property type="entry name" value="Sensor histidine kinase WalK"/>
    <property type="match status" value="1"/>
</dbReference>
<accession>A0A133ZJH2</accession>